<dbReference type="GO" id="GO:0061630">
    <property type="term" value="F:ubiquitin protein ligase activity"/>
    <property type="evidence" value="ECO:0007669"/>
    <property type="project" value="TreeGrafter"/>
</dbReference>
<evidence type="ECO:0000259" key="6">
    <source>
        <dbReference type="PROSITE" id="PS50089"/>
    </source>
</evidence>
<dbReference type="GeneTree" id="ENSGT00940000157079"/>
<dbReference type="Ensembl" id="ENSSAUT00010009461.1">
    <property type="protein sequence ID" value="ENSSAUP00010008851.1"/>
    <property type="gene ID" value="ENSSAUG00010004399.1"/>
</dbReference>
<evidence type="ECO:0000256" key="3">
    <source>
        <dbReference type="ARBA" id="ARBA00022771"/>
    </source>
</evidence>
<proteinExistence type="predicted"/>
<dbReference type="OMA" id="HYITEDT"/>
<organism evidence="8 9">
    <name type="scientific">Sparus aurata</name>
    <name type="common">Gilthead sea bream</name>
    <dbReference type="NCBI Taxonomy" id="8175"/>
    <lineage>
        <taxon>Eukaryota</taxon>
        <taxon>Metazoa</taxon>
        <taxon>Chordata</taxon>
        <taxon>Craniata</taxon>
        <taxon>Vertebrata</taxon>
        <taxon>Euteleostomi</taxon>
        <taxon>Actinopterygii</taxon>
        <taxon>Neopterygii</taxon>
        <taxon>Teleostei</taxon>
        <taxon>Neoteleostei</taxon>
        <taxon>Acanthomorphata</taxon>
        <taxon>Eupercaria</taxon>
        <taxon>Spariformes</taxon>
        <taxon>Sparidae</taxon>
        <taxon>Sparus</taxon>
    </lineage>
</organism>
<feature type="domain" description="NHR" evidence="7">
    <location>
        <begin position="51"/>
        <end position="207"/>
    </location>
</feature>
<reference evidence="8" key="1">
    <citation type="submission" date="2021-04" db="EMBL/GenBank/DDBJ databases">
        <authorList>
            <consortium name="Wellcome Sanger Institute Data Sharing"/>
        </authorList>
    </citation>
    <scope>NUCLEOTIDE SEQUENCE [LARGE SCALE GENOMIC DNA]</scope>
</reference>
<evidence type="ECO:0000259" key="7">
    <source>
        <dbReference type="PROSITE" id="PS51065"/>
    </source>
</evidence>
<evidence type="ECO:0000256" key="2">
    <source>
        <dbReference type="ARBA" id="ARBA00022737"/>
    </source>
</evidence>
<reference evidence="8" key="2">
    <citation type="submission" date="2025-08" db="UniProtKB">
        <authorList>
            <consortium name="Ensembl"/>
        </authorList>
    </citation>
    <scope>IDENTIFICATION</scope>
</reference>
<accession>A0A671U3A8</accession>
<keyword evidence="4" id="KW-0862">Zinc</keyword>
<evidence type="ECO:0000313" key="8">
    <source>
        <dbReference type="Ensembl" id="ENSSAUP00010008851.1"/>
    </source>
</evidence>
<feature type="domain" description="RING-type" evidence="6">
    <location>
        <begin position="263"/>
        <end position="301"/>
    </location>
</feature>
<keyword evidence="9" id="KW-1185">Reference proteome</keyword>
<evidence type="ECO:0000256" key="5">
    <source>
        <dbReference type="PROSITE-ProRule" id="PRU00175"/>
    </source>
</evidence>
<dbReference type="SMART" id="SM00588">
    <property type="entry name" value="NEUZ"/>
    <property type="match status" value="1"/>
</dbReference>
<protein>
    <submittedName>
        <fullName evidence="8">E3 ubiquitin-protein ligase NEURL3-like</fullName>
    </submittedName>
</protein>
<dbReference type="InterPro" id="IPR037962">
    <property type="entry name" value="Neuralized"/>
</dbReference>
<dbReference type="FunFam" id="2.60.120.920:FF:000005">
    <property type="entry name" value="Putative E3 ubiquitin-protein ligase NEURL1B"/>
    <property type="match status" value="1"/>
</dbReference>
<dbReference type="AlphaFoldDB" id="A0A671U3A8"/>
<dbReference type="Proteomes" id="UP000472265">
    <property type="component" value="Chromosome 5"/>
</dbReference>
<dbReference type="PANTHER" id="PTHR12429:SF36">
    <property type="entry name" value="E3 UBIQUITIN-PROTEIN LIGASE NEURL3"/>
    <property type="match status" value="1"/>
</dbReference>
<dbReference type="GO" id="GO:0008270">
    <property type="term" value="F:zinc ion binding"/>
    <property type="evidence" value="ECO:0007669"/>
    <property type="project" value="UniProtKB-KW"/>
</dbReference>
<dbReference type="PANTHER" id="PTHR12429">
    <property type="entry name" value="NEURALIZED"/>
    <property type="match status" value="1"/>
</dbReference>
<evidence type="ECO:0000256" key="4">
    <source>
        <dbReference type="ARBA" id="ARBA00022833"/>
    </source>
</evidence>
<keyword evidence="3 5" id="KW-0863">Zinc-finger</keyword>
<keyword evidence="2" id="KW-0677">Repeat</keyword>
<dbReference type="PROSITE" id="PS50089">
    <property type="entry name" value="ZF_RING_2"/>
    <property type="match status" value="1"/>
</dbReference>
<sequence>MHTLLSRREEKKRKEKKRTVCFFKMVKNGGNGNPAVKSEASHKCSVSCLGPLIFHCQAVGNKVRLSRGGLLAERKGRTFQNGLVFSSRPLKIQERIRLRVEKQLINWHGALRVGFTNVSPSDRSRPLPAMAIPNLTDTPGHWAAAVDESYCQEGTELEFWVSHGGSIYVTSTSTGQQKLLTGVDLSKPLWAMIDIYGQTCSISLLGSQKKELLYTRRSCPAPECLTSRDADYSYSLIPDGDSDDCMSLLYMEVPADTGSATDCVVCMGREASITLPCGHRCLCRPCGSRVIPLFGSCPLCRKEIRAPSLEERQVSVLQQASR</sequence>
<dbReference type="Pfam" id="PF07177">
    <property type="entry name" value="Neuralized"/>
    <property type="match status" value="1"/>
</dbReference>
<dbReference type="PROSITE" id="PS51065">
    <property type="entry name" value="NHR"/>
    <property type="match status" value="1"/>
</dbReference>
<dbReference type="Gene3D" id="3.30.40.10">
    <property type="entry name" value="Zinc/RING finger domain, C3HC4 (zinc finger)"/>
    <property type="match status" value="1"/>
</dbReference>
<dbReference type="InterPro" id="IPR043136">
    <property type="entry name" value="B30.2/SPRY_sf"/>
</dbReference>
<evidence type="ECO:0000313" key="9">
    <source>
        <dbReference type="Proteomes" id="UP000472265"/>
    </source>
</evidence>
<dbReference type="GO" id="GO:0070086">
    <property type="term" value="P:ubiquitin-dependent endocytosis"/>
    <property type="evidence" value="ECO:0007669"/>
    <property type="project" value="TreeGrafter"/>
</dbReference>
<gene>
    <name evidence="8" type="primary">LOC115581162</name>
</gene>
<dbReference type="InterPro" id="IPR006573">
    <property type="entry name" value="NHR_dom"/>
</dbReference>
<evidence type="ECO:0000256" key="1">
    <source>
        <dbReference type="ARBA" id="ARBA00022723"/>
    </source>
</evidence>
<name>A0A671U3A8_SPAAU</name>
<dbReference type="Gene3D" id="2.60.120.920">
    <property type="match status" value="1"/>
</dbReference>
<reference evidence="8" key="3">
    <citation type="submission" date="2025-09" db="UniProtKB">
        <authorList>
            <consortium name="Ensembl"/>
        </authorList>
    </citation>
    <scope>IDENTIFICATION</scope>
</reference>
<dbReference type="InterPro" id="IPR001841">
    <property type="entry name" value="Znf_RING"/>
</dbReference>
<dbReference type="SUPFAM" id="SSF57850">
    <property type="entry name" value="RING/U-box"/>
    <property type="match status" value="1"/>
</dbReference>
<dbReference type="Pfam" id="PF13920">
    <property type="entry name" value="zf-C3HC4_3"/>
    <property type="match status" value="1"/>
</dbReference>
<keyword evidence="1" id="KW-0479">Metal-binding</keyword>
<dbReference type="InterPro" id="IPR013083">
    <property type="entry name" value="Znf_RING/FYVE/PHD"/>
</dbReference>
<dbReference type="GO" id="GO:0005769">
    <property type="term" value="C:early endosome"/>
    <property type="evidence" value="ECO:0007669"/>
    <property type="project" value="TreeGrafter"/>
</dbReference>
<dbReference type="InParanoid" id="A0A671U3A8"/>